<dbReference type="PANTHER" id="PTHR13789">
    <property type="entry name" value="MONOOXYGENASE"/>
    <property type="match status" value="1"/>
</dbReference>
<dbReference type="PRINTS" id="PR00420">
    <property type="entry name" value="RNGMNOXGNASE"/>
</dbReference>
<dbReference type="SUPFAM" id="SSF51905">
    <property type="entry name" value="FAD/NAD(P)-binding domain"/>
    <property type="match status" value="1"/>
</dbReference>
<evidence type="ECO:0000256" key="2">
    <source>
        <dbReference type="ARBA" id="ARBA00022630"/>
    </source>
</evidence>
<evidence type="ECO:0000259" key="6">
    <source>
        <dbReference type="Pfam" id="PF01494"/>
    </source>
</evidence>
<reference evidence="7 8" key="1">
    <citation type="submission" date="2018-02" db="EMBL/GenBank/DDBJ databases">
        <title>novel marine gammaproteobacteria from coastal saline agro ecosystem.</title>
        <authorList>
            <person name="Krishnan R."/>
            <person name="Ramesh Kumar N."/>
        </authorList>
    </citation>
    <scope>NUCLEOTIDE SEQUENCE [LARGE SCALE GENOMIC DNA]</scope>
    <source>
        <strain evidence="7 8">228</strain>
    </source>
</reference>
<dbReference type="InterPro" id="IPR002938">
    <property type="entry name" value="FAD-bd"/>
</dbReference>
<dbReference type="AlphaFoldDB" id="A0A2S5KRH9"/>
<keyword evidence="2" id="KW-0285">Flavoprotein</keyword>
<keyword evidence="5" id="KW-0503">Monooxygenase</keyword>
<dbReference type="OrthoDB" id="9782160at2"/>
<accession>A0A2S5KRH9</accession>
<comment type="caution">
    <text evidence="7">The sequence shown here is derived from an EMBL/GenBank/DDBJ whole genome shotgun (WGS) entry which is preliminary data.</text>
</comment>
<keyword evidence="3" id="KW-0274">FAD</keyword>
<evidence type="ECO:0000256" key="5">
    <source>
        <dbReference type="ARBA" id="ARBA00023033"/>
    </source>
</evidence>
<dbReference type="InterPro" id="IPR050493">
    <property type="entry name" value="FAD-dep_Monooxygenase_BioMet"/>
</dbReference>
<dbReference type="PANTHER" id="PTHR13789:SF318">
    <property type="entry name" value="GERANYLGERANYL DIPHOSPHATE REDUCTASE"/>
    <property type="match status" value="1"/>
</dbReference>
<comment type="cofactor">
    <cofactor evidence="1">
        <name>FAD</name>
        <dbReference type="ChEBI" id="CHEBI:57692"/>
    </cofactor>
</comment>
<organism evidence="7 8">
    <name type="scientific">Proteobacteria bacterium 228</name>
    <dbReference type="NCBI Taxonomy" id="2083153"/>
    <lineage>
        <taxon>Bacteria</taxon>
        <taxon>Pseudomonadati</taxon>
        <taxon>Pseudomonadota</taxon>
    </lineage>
</organism>
<dbReference type="SUPFAM" id="SSF54373">
    <property type="entry name" value="FAD-linked reductases, C-terminal domain"/>
    <property type="match status" value="1"/>
</dbReference>
<evidence type="ECO:0000256" key="4">
    <source>
        <dbReference type="ARBA" id="ARBA00023002"/>
    </source>
</evidence>
<sequence length="385" mass="42107">MTEVQNSKLKIGIVGAGIGGLTAAIALQRAGHEVIVFEQAKAFMRVGADINLTPNAVRAIDGLGIGEAVRQHAARPTHRISRMWDSGEETSRLAMGDTAEQKYGAPQLTIHRADLLAALAEAFPLQQVRFASRSEAIEERDDGIVVHFKDGSSEQVDVLIGADGIHSVVRNHLFGAEQPRFTGVVAYRAVVPVGKVAEVPNIQAFTKWWGETADSQIVTFPLNQGKDIFIFATTAQDSWHLESWTTNGDVDELRSHYQHFHADARALLDACDEVLKTALYERDPLPFWSRGPITLLGDACHPMMPFMAQGAGQAIEDAVVLARYLDGVSSRAEAALALQAYEQARMERTSQIQIGSRGNQWLKAGGNADWVYGYDAWTIPTRHVA</sequence>
<dbReference type="Gene3D" id="3.50.50.60">
    <property type="entry name" value="FAD/NAD(P)-binding domain"/>
    <property type="match status" value="1"/>
</dbReference>
<protein>
    <submittedName>
        <fullName evidence="7">Salicylate hydroxylase</fullName>
    </submittedName>
</protein>
<dbReference type="InterPro" id="IPR036188">
    <property type="entry name" value="FAD/NAD-bd_sf"/>
</dbReference>
<name>A0A2S5KRH9_9PROT</name>
<keyword evidence="4" id="KW-0560">Oxidoreductase</keyword>
<dbReference type="Pfam" id="PF01494">
    <property type="entry name" value="FAD_binding_3"/>
    <property type="match status" value="1"/>
</dbReference>
<dbReference type="EMBL" id="PRLP01000034">
    <property type="protein sequence ID" value="PPC77330.1"/>
    <property type="molecule type" value="Genomic_DNA"/>
</dbReference>
<dbReference type="Proteomes" id="UP000238196">
    <property type="component" value="Unassembled WGS sequence"/>
</dbReference>
<dbReference type="GO" id="GO:0071949">
    <property type="term" value="F:FAD binding"/>
    <property type="evidence" value="ECO:0007669"/>
    <property type="project" value="InterPro"/>
</dbReference>
<evidence type="ECO:0000256" key="1">
    <source>
        <dbReference type="ARBA" id="ARBA00001974"/>
    </source>
</evidence>
<gene>
    <name evidence="7" type="ORF">C4K68_10685</name>
</gene>
<evidence type="ECO:0000256" key="3">
    <source>
        <dbReference type="ARBA" id="ARBA00022827"/>
    </source>
</evidence>
<proteinExistence type="predicted"/>
<evidence type="ECO:0000313" key="7">
    <source>
        <dbReference type="EMBL" id="PPC77330.1"/>
    </source>
</evidence>
<evidence type="ECO:0000313" key="8">
    <source>
        <dbReference type="Proteomes" id="UP000238196"/>
    </source>
</evidence>
<feature type="domain" description="FAD-binding" evidence="6">
    <location>
        <begin position="10"/>
        <end position="351"/>
    </location>
</feature>
<dbReference type="GO" id="GO:0004497">
    <property type="term" value="F:monooxygenase activity"/>
    <property type="evidence" value="ECO:0007669"/>
    <property type="project" value="UniProtKB-KW"/>
</dbReference>